<dbReference type="PANTHER" id="PTHR15696">
    <property type="entry name" value="SMG-7 SUPPRESSOR WITH MORPHOLOGICAL EFFECT ON GENITALIA PROTEIN 7"/>
    <property type="match status" value="1"/>
</dbReference>
<evidence type="ECO:0000313" key="5">
    <source>
        <dbReference type="Proteomes" id="UP000799441"/>
    </source>
</evidence>
<evidence type="ECO:0008006" key="6">
    <source>
        <dbReference type="Google" id="ProtNLM"/>
    </source>
</evidence>
<organism evidence="4 5">
    <name type="scientific">Polychaeton citri CBS 116435</name>
    <dbReference type="NCBI Taxonomy" id="1314669"/>
    <lineage>
        <taxon>Eukaryota</taxon>
        <taxon>Fungi</taxon>
        <taxon>Dikarya</taxon>
        <taxon>Ascomycota</taxon>
        <taxon>Pezizomycotina</taxon>
        <taxon>Dothideomycetes</taxon>
        <taxon>Dothideomycetidae</taxon>
        <taxon>Capnodiales</taxon>
        <taxon>Capnodiaceae</taxon>
        <taxon>Polychaeton</taxon>
    </lineage>
</organism>
<reference evidence="4" key="1">
    <citation type="journal article" date="2020" name="Stud. Mycol.">
        <title>101 Dothideomycetes genomes: a test case for predicting lifestyles and emergence of pathogens.</title>
        <authorList>
            <person name="Haridas S."/>
            <person name="Albert R."/>
            <person name="Binder M."/>
            <person name="Bloem J."/>
            <person name="Labutti K."/>
            <person name="Salamov A."/>
            <person name="Andreopoulos B."/>
            <person name="Baker S."/>
            <person name="Barry K."/>
            <person name="Bills G."/>
            <person name="Bluhm B."/>
            <person name="Cannon C."/>
            <person name="Castanera R."/>
            <person name="Culley D."/>
            <person name="Daum C."/>
            <person name="Ezra D."/>
            <person name="Gonzalez J."/>
            <person name="Henrissat B."/>
            <person name="Kuo A."/>
            <person name="Liang C."/>
            <person name="Lipzen A."/>
            <person name="Lutzoni F."/>
            <person name="Magnuson J."/>
            <person name="Mondo S."/>
            <person name="Nolan M."/>
            <person name="Ohm R."/>
            <person name="Pangilinan J."/>
            <person name="Park H.-J."/>
            <person name="Ramirez L."/>
            <person name="Alfaro M."/>
            <person name="Sun H."/>
            <person name="Tritt A."/>
            <person name="Yoshinaga Y."/>
            <person name="Zwiers L.-H."/>
            <person name="Turgeon B."/>
            <person name="Goodwin S."/>
            <person name="Spatafora J."/>
            <person name="Crous P."/>
            <person name="Grigoriev I."/>
        </authorList>
    </citation>
    <scope>NUCLEOTIDE SEQUENCE</scope>
    <source>
        <strain evidence="4">CBS 116435</strain>
    </source>
</reference>
<name>A0A9P4UL37_9PEZI</name>
<dbReference type="InterPro" id="IPR019458">
    <property type="entry name" value="Est1-like_N"/>
</dbReference>
<dbReference type="Gene3D" id="1.25.40.10">
    <property type="entry name" value="Tetratricopeptide repeat domain"/>
    <property type="match status" value="1"/>
</dbReference>
<dbReference type="InterPro" id="IPR011990">
    <property type="entry name" value="TPR-like_helical_dom_sf"/>
</dbReference>
<sequence>MDALLSQERTTYNHVKEVFGDEAAPFATLFATLDDYRTLCLSILFSDFTAPESRKVEARLWAAHSLGKSYFQRHLNKLRKLEQAQPVEARQLQRVYKDFLKNSQRFYRHYIYNLSANFGGIPKLQHVAQQVKIQDEAEGGSLQQRAVSPEMQECILNSAHQTLVYLGDLCRYRASDKLDKKPDFGPAIGFYGLACTVRPNSGLGHHQQAVVALEQRQHLRAIYHLYRAIVVGEPHPNAAKNLRLEFDKVNTAWDRGDLIQKTHPNDPDAAKRALIGWFVRFHSMCSKGEEFRGFEELERELLAQLSSILKQRSLEAAFTRIVLTNIAAQEHSGDVFKDEPTAQSQQSFFFLFRMNIKTFTTLLELFYDDLREVYSTLVDEDADGDEVVLASRLEPTACRTLPGLRLYTSWMVLNTKLVCGLADDPFLSGAIEQLWRAFAKTLSLTAGAFSIWDLEELPEITYLLEEDVEALGFKPFMSEELAPIWHDNTSAAPRKPFSDINVERLSAGNEMLGRVRDFLSAGLNFATDDETPIKLKGTRVSYKEEEPLPLPRKTIMPAETASLNEGQSKTPAKMAKPTSWASIAANGHARGAPKSAKAGKHAKVNGMPAATSVGSSHSRHAQLSRMVDDLVDEDDGSDPVTPPPHQDAHPVVVATNGDVHMDGTEEFKRPEDSAKVSRAKARPQKPAPTTPKVQDDEPINDDRRATPLIQQNLSSIWGSPNQGSSPFPPGLPMGTLSSPVHLNGNIRTHSRVNSTGSILSHDSQKTTDRWNGGDETPVRIGEGPQRSSSYATGYASLTQHGIESPLLFGASGGPWAPGPRASFGNVTSPTVESRRPK</sequence>
<proteinExistence type="predicted"/>
<keyword evidence="5" id="KW-1185">Reference proteome</keyword>
<feature type="region of interest" description="Disordered" evidence="1">
    <location>
        <begin position="755"/>
        <end position="790"/>
    </location>
</feature>
<feature type="compositionally biased region" description="Basic and acidic residues" evidence="1">
    <location>
        <begin position="762"/>
        <end position="772"/>
    </location>
</feature>
<protein>
    <recommendedName>
        <fullName evidence="6">DNA/RNA-binding domain-containing protein</fullName>
    </recommendedName>
</protein>
<feature type="domain" description="Telomerase activating protein Est1-like N-terminal" evidence="3">
    <location>
        <begin position="55"/>
        <end position="174"/>
    </location>
</feature>
<feature type="region of interest" description="Disordered" evidence="1">
    <location>
        <begin position="587"/>
        <end position="700"/>
    </location>
</feature>
<dbReference type="Pfam" id="PF10373">
    <property type="entry name" value="EST1_DNA_bind"/>
    <property type="match status" value="1"/>
</dbReference>
<feature type="region of interest" description="Disordered" evidence="1">
    <location>
        <begin position="806"/>
        <end position="837"/>
    </location>
</feature>
<accession>A0A9P4UL37</accession>
<dbReference type="SUPFAM" id="SSF48452">
    <property type="entry name" value="TPR-like"/>
    <property type="match status" value="1"/>
</dbReference>
<dbReference type="EMBL" id="MU003808">
    <property type="protein sequence ID" value="KAF2719727.1"/>
    <property type="molecule type" value="Genomic_DNA"/>
</dbReference>
<dbReference type="Proteomes" id="UP000799441">
    <property type="component" value="Unassembled WGS sequence"/>
</dbReference>
<feature type="region of interest" description="Disordered" evidence="1">
    <location>
        <begin position="537"/>
        <end position="575"/>
    </location>
</feature>
<gene>
    <name evidence="4" type="ORF">K431DRAFT_295862</name>
</gene>
<evidence type="ECO:0000259" key="3">
    <source>
        <dbReference type="Pfam" id="PF10374"/>
    </source>
</evidence>
<dbReference type="OrthoDB" id="69928at2759"/>
<dbReference type="InterPro" id="IPR045153">
    <property type="entry name" value="Est1/Ebs1-like"/>
</dbReference>
<dbReference type="Pfam" id="PF10374">
    <property type="entry name" value="EST1"/>
    <property type="match status" value="1"/>
</dbReference>
<feature type="domain" description="DNA/RNA-binding" evidence="2">
    <location>
        <begin position="187"/>
        <end position="479"/>
    </location>
</feature>
<dbReference type="AlphaFoldDB" id="A0A9P4UL37"/>
<dbReference type="PANTHER" id="PTHR15696:SF36">
    <property type="entry name" value="NONSENSE-MEDIATED MRNA DECAY FACTOR"/>
    <property type="match status" value="1"/>
</dbReference>
<evidence type="ECO:0000259" key="2">
    <source>
        <dbReference type="Pfam" id="PF10373"/>
    </source>
</evidence>
<feature type="compositionally biased region" description="Basic and acidic residues" evidence="1">
    <location>
        <begin position="659"/>
        <end position="675"/>
    </location>
</feature>
<evidence type="ECO:0000256" key="1">
    <source>
        <dbReference type="SAM" id="MobiDB-lite"/>
    </source>
</evidence>
<feature type="compositionally biased region" description="Polar residues" evidence="1">
    <location>
        <begin position="561"/>
        <end position="570"/>
    </location>
</feature>
<evidence type="ECO:0000313" key="4">
    <source>
        <dbReference type="EMBL" id="KAF2719727.1"/>
    </source>
</evidence>
<comment type="caution">
    <text evidence="4">The sequence shown here is derived from an EMBL/GenBank/DDBJ whole genome shotgun (WGS) entry which is preliminary data.</text>
</comment>
<dbReference type="InterPro" id="IPR018834">
    <property type="entry name" value="DNA/RNA-bd_Est1-type"/>
</dbReference>